<keyword evidence="8 13" id="KW-0949">S-adenosyl-L-methionine</keyword>
<evidence type="ECO:0000256" key="9">
    <source>
        <dbReference type="ARBA" id="ARBA00022853"/>
    </source>
</evidence>
<evidence type="ECO:0000256" key="10">
    <source>
        <dbReference type="ARBA" id="ARBA00023015"/>
    </source>
</evidence>
<evidence type="ECO:0000313" key="16">
    <source>
        <dbReference type="EnsemblMetazoa" id="LLOJ009684-PA"/>
    </source>
</evidence>
<evidence type="ECO:0000313" key="17">
    <source>
        <dbReference type="Proteomes" id="UP000092461"/>
    </source>
</evidence>
<name>A0A1B0CXE7_LUTLO</name>
<keyword evidence="4" id="KW-0678">Repressor</keyword>
<dbReference type="PANTHER" id="PTHR12787:SF0">
    <property type="entry name" value="RIBOSOMAL RNA-PROCESSING PROTEIN 8"/>
    <property type="match status" value="1"/>
</dbReference>
<dbReference type="InterPro" id="IPR042036">
    <property type="entry name" value="RRP8_N"/>
</dbReference>
<dbReference type="GO" id="GO:0006364">
    <property type="term" value="P:rRNA processing"/>
    <property type="evidence" value="ECO:0007669"/>
    <property type="project" value="UniProtKB-UniRule"/>
</dbReference>
<evidence type="ECO:0000256" key="5">
    <source>
        <dbReference type="ARBA" id="ARBA00022552"/>
    </source>
</evidence>
<dbReference type="EC" id="2.1.1.-" evidence="13"/>
<dbReference type="GO" id="GO:0000183">
    <property type="term" value="P:rDNA heterochromatin formation"/>
    <property type="evidence" value="ECO:0007669"/>
    <property type="project" value="TreeGrafter"/>
</dbReference>
<evidence type="ECO:0000256" key="8">
    <source>
        <dbReference type="ARBA" id="ARBA00022691"/>
    </source>
</evidence>
<dbReference type="SUPFAM" id="SSF53335">
    <property type="entry name" value="S-adenosyl-L-methionine-dependent methyltransferases"/>
    <property type="match status" value="1"/>
</dbReference>
<evidence type="ECO:0000313" key="15">
    <source>
        <dbReference type="EMBL" id="MBC1176570.1"/>
    </source>
</evidence>
<dbReference type="GO" id="GO:0033553">
    <property type="term" value="C:rDNA heterochromatin"/>
    <property type="evidence" value="ECO:0007669"/>
    <property type="project" value="TreeGrafter"/>
</dbReference>
<organism evidence="16 17">
    <name type="scientific">Lutzomyia longipalpis</name>
    <name type="common">Sand fly</name>
    <dbReference type="NCBI Taxonomy" id="7200"/>
    <lineage>
        <taxon>Eukaryota</taxon>
        <taxon>Metazoa</taxon>
        <taxon>Ecdysozoa</taxon>
        <taxon>Arthropoda</taxon>
        <taxon>Hexapoda</taxon>
        <taxon>Insecta</taxon>
        <taxon>Pterygota</taxon>
        <taxon>Neoptera</taxon>
        <taxon>Endopterygota</taxon>
        <taxon>Diptera</taxon>
        <taxon>Nematocera</taxon>
        <taxon>Psychodoidea</taxon>
        <taxon>Psychodidae</taxon>
        <taxon>Lutzomyia</taxon>
        <taxon>Lutzomyia</taxon>
    </lineage>
</organism>
<dbReference type="FunFam" id="3.40.50.150:FF:000068">
    <property type="entry name" value="Ribosomal RNA-processing protein 8"/>
    <property type="match status" value="1"/>
</dbReference>
<dbReference type="GO" id="GO:0008168">
    <property type="term" value="F:methyltransferase activity"/>
    <property type="evidence" value="ECO:0007669"/>
    <property type="project" value="UniProtKB-KW"/>
</dbReference>
<evidence type="ECO:0000256" key="4">
    <source>
        <dbReference type="ARBA" id="ARBA00022491"/>
    </source>
</evidence>
<dbReference type="GO" id="GO:0042149">
    <property type="term" value="P:cellular response to glucose starvation"/>
    <property type="evidence" value="ECO:0007669"/>
    <property type="project" value="TreeGrafter"/>
</dbReference>
<dbReference type="GO" id="GO:0005730">
    <property type="term" value="C:nucleolus"/>
    <property type="evidence" value="ECO:0007669"/>
    <property type="project" value="UniProtKB-SubCell"/>
</dbReference>
<evidence type="ECO:0000256" key="11">
    <source>
        <dbReference type="ARBA" id="ARBA00023163"/>
    </source>
</evidence>
<comment type="function">
    <text evidence="13">Probable methyltransferase required to silence rDNA.</text>
</comment>
<evidence type="ECO:0000256" key="3">
    <source>
        <dbReference type="ARBA" id="ARBA00020203"/>
    </source>
</evidence>
<dbReference type="Proteomes" id="UP000092461">
    <property type="component" value="Unassembled WGS sequence"/>
</dbReference>
<protein>
    <recommendedName>
        <fullName evidence="3 13">Ribosomal RNA-processing protein 8</fullName>
        <ecNumber evidence="13">2.1.1.-</ecNumber>
    </recommendedName>
</protein>
<evidence type="ECO:0000256" key="12">
    <source>
        <dbReference type="ARBA" id="ARBA00023242"/>
    </source>
</evidence>
<dbReference type="InterPro" id="IPR029063">
    <property type="entry name" value="SAM-dependent_MTases_sf"/>
</dbReference>
<feature type="compositionally biased region" description="Basic residues" evidence="14">
    <location>
        <begin position="36"/>
        <end position="48"/>
    </location>
</feature>
<proteinExistence type="inferred from homology"/>
<dbReference type="AlphaFoldDB" id="A0A1B0CXE7"/>
<evidence type="ECO:0000256" key="14">
    <source>
        <dbReference type="SAM" id="MobiDB-lite"/>
    </source>
</evidence>
<dbReference type="Gene3D" id="1.10.10.2150">
    <property type="entry name" value="Ribosomal RNA-processing protein 8, N-terminal domain"/>
    <property type="match status" value="1"/>
</dbReference>
<keyword evidence="9" id="KW-0156">Chromatin regulator</keyword>
<dbReference type="Gene3D" id="3.40.50.150">
    <property type="entry name" value="Vaccinia Virus protein VP39"/>
    <property type="match status" value="1"/>
</dbReference>
<evidence type="ECO:0000256" key="7">
    <source>
        <dbReference type="ARBA" id="ARBA00022679"/>
    </source>
</evidence>
<reference evidence="16" key="3">
    <citation type="submission" date="2020-05" db="UniProtKB">
        <authorList>
            <consortium name="EnsemblMetazoa"/>
        </authorList>
    </citation>
    <scope>IDENTIFICATION</scope>
    <source>
        <strain evidence="16">Jacobina</strain>
    </source>
</reference>
<dbReference type="GO" id="GO:0005677">
    <property type="term" value="C:chromatin silencing complex"/>
    <property type="evidence" value="ECO:0007669"/>
    <property type="project" value="TreeGrafter"/>
</dbReference>
<evidence type="ECO:0000256" key="6">
    <source>
        <dbReference type="ARBA" id="ARBA00022603"/>
    </source>
</evidence>
<keyword evidence="6 13" id="KW-0489">Methyltransferase</keyword>
<comment type="similarity">
    <text evidence="2 13">Belongs to the methyltransferase superfamily. RRP8 family.</text>
</comment>
<keyword evidence="17" id="KW-1185">Reference proteome</keyword>
<keyword evidence="11" id="KW-0804">Transcription</keyword>
<dbReference type="EMBL" id="GITU01007867">
    <property type="protein sequence ID" value="MBC1176570.1"/>
    <property type="molecule type" value="Transcribed_RNA"/>
</dbReference>
<dbReference type="EMBL" id="AJWK01033657">
    <property type="status" value="NOT_ANNOTATED_CDS"/>
    <property type="molecule type" value="Genomic_DNA"/>
</dbReference>
<keyword evidence="5 13" id="KW-0698">rRNA processing</keyword>
<evidence type="ECO:0000256" key="13">
    <source>
        <dbReference type="RuleBase" id="RU365074"/>
    </source>
</evidence>
<keyword evidence="7 13" id="KW-0808">Transferase</keyword>
<dbReference type="GO" id="GO:0032259">
    <property type="term" value="P:methylation"/>
    <property type="evidence" value="ECO:0007669"/>
    <property type="project" value="UniProtKB-KW"/>
</dbReference>
<dbReference type="VEuPathDB" id="VectorBase:LLONM1_008601"/>
<evidence type="ECO:0000256" key="2">
    <source>
        <dbReference type="ARBA" id="ARBA00006301"/>
    </source>
</evidence>
<keyword evidence="12 13" id="KW-0539">Nucleus</keyword>
<sequence>MSKLFECPEWDCASNTSKKYNFKKVDSSAKGTKTGKISKKKKPKRHSLSTKGDSEDNAASTNSGNPGKFVRIQKADEEPFDAKKSGKKVEMESLRDKLIGSLKGSRFRFINEQLYTNEGKDAAKIFDEDATAFKVYHEGYRQQVSQWPLNPLDVIIKSIRKMPKDYVVGDFGCGDARLAQSVPHKVYSLDLVAANQDVIACDMANTPLKKNSLNVVVYCLSLMGTNLKDFLLEANRVLKMGGLVKIAEVQSRFVSVKEFVKNVEKCGFKLLDKDLRKNYFFFITFKKISNTGKDNKCENFSLKPCLYKKR</sequence>
<comment type="subcellular location">
    <subcellularLocation>
        <location evidence="1 13">Nucleus</location>
        <location evidence="1 13">Nucleolus</location>
    </subcellularLocation>
</comment>
<reference evidence="17" key="1">
    <citation type="submission" date="2012-05" db="EMBL/GenBank/DDBJ databases">
        <title>Whole Genome Assembly of Lutzomyia longipalpis.</title>
        <authorList>
            <person name="Richards S."/>
            <person name="Qu C."/>
            <person name="Dillon R."/>
            <person name="Worley K."/>
            <person name="Scherer S."/>
            <person name="Batterton M."/>
            <person name="Taylor A."/>
            <person name="Hawes A."/>
            <person name="Hernandez B."/>
            <person name="Kovar C."/>
            <person name="Mandapat C."/>
            <person name="Pham C."/>
            <person name="Qu C."/>
            <person name="Jing C."/>
            <person name="Bess C."/>
            <person name="Bandaranaike D."/>
            <person name="Ngo D."/>
            <person name="Ongeri F."/>
            <person name="Arias F."/>
            <person name="Lara F."/>
            <person name="Weissenberger G."/>
            <person name="Kamau G."/>
            <person name="Han H."/>
            <person name="Shen H."/>
            <person name="Dinh H."/>
            <person name="Khalil I."/>
            <person name="Jones J."/>
            <person name="Shafer J."/>
            <person name="Jayaseelan J."/>
            <person name="Quiroz J."/>
            <person name="Blankenburg K."/>
            <person name="Nguyen L."/>
            <person name="Jackson L."/>
            <person name="Francisco L."/>
            <person name="Tang L.-Y."/>
            <person name="Pu L.-L."/>
            <person name="Perales L."/>
            <person name="Lorensuhewa L."/>
            <person name="Munidasa M."/>
            <person name="Coyle M."/>
            <person name="Taylor M."/>
            <person name="Puazo M."/>
            <person name="Firestine M."/>
            <person name="Scheel M."/>
            <person name="Javaid M."/>
            <person name="Wang M."/>
            <person name="Li M."/>
            <person name="Tabassum N."/>
            <person name="Saada N."/>
            <person name="Osuji N."/>
            <person name="Aqrawi P."/>
            <person name="Fu Q."/>
            <person name="Thornton R."/>
            <person name="Raj R."/>
            <person name="Goodspeed R."/>
            <person name="Mata R."/>
            <person name="Najjar R."/>
            <person name="Gubbala S."/>
            <person name="Lee S."/>
            <person name="Denson S."/>
            <person name="Patil S."/>
            <person name="Macmil S."/>
            <person name="Qi S."/>
            <person name="Matskevitch T."/>
            <person name="Palculict T."/>
            <person name="Mathew T."/>
            <person name="Vee V."/>
            <person name="Velamala V."/>
            <person name="Korchina V."/>
            <person name="Cai W."/>
            <person name="Liu W."/>
            <person name="Dai W."/>
            <person name="Zou X."/>
            <person name="Zhu Y."/>
            <person name="Zhang Y."/>
            <person name="Wu Y.-Q."/>
            <person name="Xin Y."/>
            <person name="Nazarath L."/>
            <person name="Kovar C."/>
            <person name="Han Y."/>
            <person name="Muzny D."/>
            <person name="Gibbs R."/>
        </authorList>
    </citation>
    <scope>NUCLEOTIDE SEQUENCE [LARGE SCALE GENOMIC DNA]</scope>
    <source>
        <strain evidence="17">Jacobina</strain>
    </source>
</reference>
<dbReference type="PANTHER" id="PTHR12787">
    <property type="entry name" value="RIBOSOMAL RNA-PROCESSING PROTEIN 8"/>
    <property type="match status" value="1"/>
</dbReference>
<dbReference type="Pfam" id="PF05148">
    <property type="entry name" value="Methyltransf_8"/>
    <property type="match status" value="1"/>
</dbReference>
<keyword evidence="10" id="KW-0805">Transcription regulation</keyword>
<dbReference type="FunFam" id="1.10.10.2150:FF:000001">
    <property type="entry name" value="Ribosomal RNA-processing protein 8"/>
    <property type="match status" value="1"/>
</dbReference>
<accession>A0A1B0CXE7</accession>
<dbReference type="GO" id="GO:0046015">
    <property type="term" value="P:regulation of transcription by glucose"/>
    <property type="evidence" value="ECO:0007669"/>
    <property type="project" value="TreeGrafter"/>
</dbReference>
<evidence type="ECO:0000256" key="1">
    <source>
        <dbReference type="ARBA" id="ARBA00004604"/>
    </source>
</evidence>
<feature type="region of interest" description="Disordered" evidence="14">
    <location>
        <begin position="24"/>
        <end position="87"/>
    </location>
</feature>
<dbReference type="VEuPathDB" id="VectorBase:LLOJ009684"/>
<dbReference type="InterPro" id="IPR007823">
    <property type="entry name" value="RRP8"/>
</dbReference>
<dbReference type="EnsemblMetazoa" id="LLOJ009684-RA">
    <property type="protein sequence ID" value="LLOJ009684-PA"/>
    <property type="gene ID" value="LLOJ009684"/>
</dbReference>
<feature type="compositionally biased region" description="Basic and acidic residues" evidence="14">
    <location>
        <begin position="73"/>
        <end position="87"/>
    </location>
</feature>
<reference evidence="15" key="2">
    <citation type="journal article" date="2020" name="BMC">
        <title>Leishmania infection induces a limited differential gene expression in the sand fly midgut.</title>
        <authorList>
            <person name="Coutinho-Abreu I.V."/>
            <person name="Serafim T.D."/>
            <person name="Meneses C."/>
            <person name="Kamhawi S."/>
            <person name="Oliveira F."/>
            <person name="Valenzuela J.G."/>
        </authorList>
    </citation>
    <scope>NUCLEOTIDE SEQUENCE</scope>
    <source>
        <strain evidence="15">Jacobina</strain>
        <tissue evidence="15">Midgut</tissue>
    </source>
</reference>